<evidence type="ECO:0000313" key="2">
    <source>
        <dbReference type="EMBL" id="KAG2620085.1"/>
    </source>
</evidence>
<dbReference type="Proteomes" id="UP000823388">
    <property type="component" value="Chromosome 3N"/>
</dbReference>
<dbReference type="GO" id="GO:0004364">
    <property type="term" value="F:glutathione transferase activity"/>
    <property type="evidence" value="ECO:0007669"/>
    <property type="project" value="InterPro"/>
</dbReference>
<gene>
    <name evidence="2" type="ORF">PVAP13_3NG157200</name>
</gene>
<feature type="compositionally biased region" description="Low complexity" evidence="1">
    <location>
        <begin position="170"/>
        <end position="183"/>
    </location>
</feature>
<accession>A0A8T0UDR0</accession>
<evidence type="ECO:0000313" key="3">
    <source>
        <dbReference type="Proteomes" id="UP000823388"/>
    </source>
</evidence>
<sequence length="402" mass="43250">MAAAMWCAMETLCSVPWRPHRRIPAPPCALGGASALPSSLLRVARPTVDPSTLRHAAVAAGGRGSAAGLLCSSSAAGVRRTVGPRPASRMGKGFFSTFFCSNSNPSDAASLGLYRPPSSLARSLLTVPRVSFRSNRDLVLSSRGQRRRPRLKQACAVGAAGYGASAARAGASRTEAKAGPAPAAGGGRLVGREASTARPGALCDRRQPPRFRQGSAPVSSDLRLRAPAPLRRHNQVVCCVPLPVRAARLDCQDYKDNIKIVAIDLADRPAWYKEKVDPENKDPAKKQFAEALLAFTDAFNIAILIYSKEDVSDETVAALDKIEEAQGEYNDGPFLLGHFSLHMCHLSEGFRYSFKTLRTTTSQRADPTCRSLLRPKAVWLKMAAVHILLSLLHYNRALSANK</sequence>
<dbReference type="PANTHER" id="PTHR44328:SF16">
    <property type="entry name" value="PROTEIN IN2-1 HOMOLOG B"/>
    <property type="match status" value="1"/>
</dbReference>
<evidence type="ECO:0000256" key="1">
    <source>
        <dbReference type="SAM" id="MobiDB-lite"/>
    </source>
</evidence>
<dbReference type="EMBL" id="CM029042">
    <property type="protein sequence ID" value="KAG2620085.1"/>
    <property type="molecule type" value="Genomic_DNA"/>
</dbReference>
<dbReference type="InterPro" id="IPR044629">
    <property type="entry name" value="GSTL1/2/3"/>
</dbReference>
<organism evidence="2 3">
    <name type="scientific">Panicum virgatum</name>
    <name type="common">Blackwell switchgrass</name>
    <dbReference type="NCBI Taxonomy" id="38727"/>
    <lineage>
        <taxon>Eukaryota</taxon>
        <taxon>Viridiplantae</taxon>
        <taxon>Streptophyta</taxon>
        <taxon>Embryophyta</taxon>
        <taxon>Tracheophyta</taxon>
        <taxon>Spermatophyta</taxon>
        <taxon>Magnoliopsida</taxon>
        <taxon>Liliopsida</taxon>
        <taxon>Poales</taxon>
        <taxon>Poaceae</taxon>
        <taxon>PACMAD clade</taxon>
        <taxon>Panicoideae</taxon>
        <taxon>Panicodae</taxon>
        <taxon>Paniceae</taxon>
        <taxon>Panicinae</taxon>
        <taxon>Panicum</taxon>
        <taxon>Panicum sect. Hiantes</taxon>
    </lineage>
</organism>
<feature type="region of interest" description="Disordered" evidence="1">
    <location>
        <begin position="170"/>
        <end position="218"/>
    </location>
</feature>
<reference evidence="2" key="1">
    <citation type="submission" date="2020-05" db="EMBL/GenBank/DDBJ databases">
        <title>WGS assembly of Panicum virgatum.</title>
        <authorList>
            <person name="Lovell J.T."/>
            <person name="Jenkins J."/>
            <person name="Shu S."/>
            <person name="Juenger T.E."/>
            <person name="Schmutz J."/>
        </authorList>
    </citation>
    <scope>NUCLEOTIDE SEQUENCE</scope>
    <source>
        <strain evidence="2">AP13</strain>
    </source>
</reference>
<dbReference type="AlphaFoldDB" id="A0A8T0UDR0"/>
<keyword evidence="3" id="KW-1185">Reference proteome</keyword>
<name>A0A8T0UDR0_PANVG</name>
<dbReference type="PANTHER" id="PTHR44328">
    <property type="entry name" value="GLUTATHIONE S-TRANSFERASE L1"/>
    <property type="match status" value="1"/>
</dbReference>
<dbReference type="Gene3D" id="1.20.1050.10">
    <property type="match status" value="1"/>
</dbReference>
<comment type="caution">
    <text evidence="2">The sequence shown here is derived from an EMBL/GenBank/DDBJ whole genome shotgun (WGS) entry which is preliminary data.</text>
</comment>
<proteinExistence type="predicted"/>
<protein>
    <submittedName>
        <fullName evidence="2">Uncharacterized protein</fullName>
    </submittedName>
</protein>